<proteinExistence type="predicted"/>
<feature type="domain" description="Helix-turn-helix" evidence="1">
    <location>
        <begin position="94"/>
        <end position="138"/>
    </location>
</feature>
<reference evidence="2" key="1">
    <citation type="submission" date="2020-09" db="EMBL/GenBank/DDBJ databases">
        <title>A novel bacterium of genus Paenibacillus, isolated from South China Sea.</title>
        <authorList>
            <person name="Huang H."/>
            <person name="Mo K."/>
            <person name="Hu Y."/>
        </authorList>
    </citation>
    <scope>NUCLEOTIDE SEQUENCE</scope>
    <source>
        <strain evidence="2">IB182363</strain>
    </source>
</reference>
<evidence type="ECO:0000313" key="3">
    <source>
        <dbReference type="Proteomes" id="UP000639396"/>
    </source>
</evidence>
<sequence>MFMFNLAEKEIAITEAVTISELVKSVPEPQSKNLPLFVMALANYIEKTSSHNPSGILQEVQRCLTEQNTHRALQRLLVHMVTVGTSEDSLNMRMYTTGEVARFFGVSVATINNWLNQGRFLGIEKGERFKQVRIPENAVYSAPTGVQTSVADAAEAYEREQARLHRVRPMTEAEELAELVNAVVYFEEKYDGTYEDTLDTKLELTPDEARDAQQWEGLLRSIERRGGGA</sequence>
<comment type="caution">
    <text evidence="2">The sequence shown here is derived from an EMBL/GenBank/DDBJ whole genome shotgun (WGS) entry which is preliminary data.</text>
</comment>
<dbReference type="Proteomes" id="UP000639396">
    <property type="component" value="Unassembled WGS sequence"/>
</dbReference>
<dbReference type="EMBL" id="JACXJA010000049">
    <property type="protein sequence ID" value="MBD2865915.1"/>
    <property type="molecule type" value="Genomic_DNA"/>
</dbReference>
<protein>
    <submittedName>
        <fullName evidence="2">Helix-turn-helix domain-containing protein</fullName>
    </submittedName>
</protein>
<evidence type="ECO:0000313" key="2">
    <source>
        <dbReference type="EMBL" id="MBD2865915.1"/>
    </source>
</evidence>
<organism evidence="2 3">
    <name type="scientific">Paenibacillus oceani</name>
    <dbReference type="NCBI Taxonomy" id="2772510"/>
    <lineage>
        <taxon>Bacteria</taxon>
        <taxon>Bacillati</taxon>
        <taxon>Bacillota</taxon>
        <taxon>Bacilli</taxon>
        <taxon>Bacillales</taxon>
        <taxon>Paenibacillaceae</taxon>
        <taxon>Paenibacillus</taxon>
    </lineage>
</organism>
<name>A0A927CHM8_9BACL</name>
<dbReference type="InterPro" id="IPR041657">
    <property type="entry name" value="HTH_17"/>
</dbReference>
<evidence type="ECO:0000259" key="1">
    <source>
        <dbReference type="Pfam" id="PF12728"/>
    </source>
</evidence>
<dbReference type="SUPFAM" id="SSF46955">
    <property type="entry name" value="Putative DNA-binding domain"/>
    <property type="match status" value="1"/>
</dbReference>
<keyword evidence="3" id="KW-1185">Reference proteome</keyword>
<dbReference type="Pfam" id="PF12728">
    <property type="entry name" value="HTH_17"/>
    <property type="match status" value="1"/>
</dbReference>
<dbReference type="InterPro" id="IPR009061">
    <property type="entry name" value="DNA-bd_dom_put_sf"/>
</dbReference>
<dbReference type="AlphaFoldDB" id="A0A927CHM8"/>
<accession>A0A927CHM8</accession>
<gene>
    <name evidence="2" type="ORF">IDH45_28420</name>
</gene>
<dbReference type="RefSeq" id="WP_190931536.1">
    <property type="nucleotide sequence ID" value="NZ_JACXJA010000049.1"/>
</dbReference>